<reference evidence="2 3" key="1">
    <citation type="submission" date="2021-04" db="EMBL/GenBank/DDBJ databases">
        <authorList>
            <person name="Bliznina A."/>
        </authorList>
    </citation>
    <scope>NUCLEOTIDE SEQUENCE [LARGE SCALE GENOMIC DNA]</scope>
</reference>
<dbReference type="Proteomes" id="UP001158576">
    <property type="component" value="Chromosome XSR"/>
</dbReference>
<feature type="compositionally biased region" description="Polar residues" evidence="1">
    <location>
        <begin position="179"/>
        <end position="195"/>
    </location>
</feature>
<name>A0ABN7S8S2_OIKDI</name>
<proteinExistence type="predicted"/>
<feature type="region of interest" description="Disordered" evidence="1">
    <location>
        <begin position="175"/>
        <end position="209"/>
    </location>
</feature>
<evidence type="ECO:0000256" key="1">
    <source>
        <dbReference type="SAM" id="MobiDB-lite"/>
    </source>
</evidence>
<evidence type="ECO:0000313" key="3">
    <source>
        <dbReference type="Proteomes" id="UP001158576"/>
    </source>
</evidence>
<keyword evidence="3" id="KW-1185">Reference proteome</keyword>
<feature type="compositionally biased region" description="Acidic residues" evidence="1">
    <location>
        <begin position="100"/>
        <end position="120"/>
    </location>
</feature>
<protein>
    <submittedName>
        <fullName evidence="2">Oidioi.mRNA.OKI2018_I69.XSR.g13922.t1.cds</fullName>
    </submittedName>
</protein>
<dbReference type="EMBL" id="OU015569">
    <property type="protein sequence ID" value="CAG5094859.1"/>
    <property type="molecule type" value="Genomic_DNA"/>
</dbReference>
<accession>A0ABN7S8S2</accession>
<sequence length="209" mass="22115">MSSKTKTPPGSICRFCRRPYKFPYRQEIVNVRCRHAGCLRCFLGSGIDVTDTPRPAYPILTCPDATCLRSATFDVRGIVFPDHGPSTPIVAKSDHSASQLDDDSSSSSEDGDAEDDDDAFAEGVASPSGSNVVGSAIAAEASFSSQDRPTCHALATYTPTDTVAPATVAAAFVSEDVSDASTSSTRPTVTASGTRRSARLRLSVNRYQP</sequence>
<feature type="region of interest" description="Disordered" evidence="1">
    <location>
        <begin position="86"/>
        <end position="131"/>
    </location>
</feature>
<gene>
    <name evidence="2" type="ORF">OKIOD_LOCUS5480</name>
</gene>
<evidence type="ECO:0000313" key="2">
    <source>
        <dbReference type="EMBL" id="CAG5094859.1"/>
    </source>
</evidence>
<organism evidence="2 3">
    <name type="scientific">Oikopleura dioica</name>
    <name type="common">Tunicate</name>
    <dbReference type="NCBI Taxonomy" id="34765"/>
    <lineage>
        <taxon>Eukaryota</taxon>
        <taxon>Metazoa</taxon>
        <taxon>Chordata</taxon>
        <taxon>Tunicata</taxon>
        <taxon>Appendicularia</taxon>
        <taxon>Copelata</taxon>
        <taxon>Oikopleuridae</taxon>
        <taxon>Oikopleura</taxon>
    </lineage>
</organism>